<organism evidence="5 6">
    <name type="scientific">Cercophora scortea</name>
    <dbReference type="NCBI Taxonomy" id="314031"/>
    <lineage>
        <taxon>Eukaryota</taxon>
        <taxon>Fungi</taxon>
        <taxon>Dikarya</taxon>
        <taxon>Ascomycota</taxon>
        <taxon>Pezizomycotina</taxon>
        <taxon>Sordariomycetes</taxon>
        <taxon>Sordariomycetidae</taxon>
        <taxon>Sordariales</taxon>
        <taxon>Lasiosphaeriaceae</taxon>
        <taxon>Cercophora</taxon>
    </lineage>
</organism>
<dbReference type="InterPro" id="IPR006011">
    <property type="entry name" value="Syntaxin_N"/>
</dbReference>
<evidence type="ECO:0000313" key="6">
    <source>
        <dbReference type="Proteomes" id="UP001286456"/>
    </source>
</evidence>
<gene>
    <name evidence="5" type="ORF">B0T19DRAFT_271000</name>
</gene>
<protein>
    <submittedName>
        <fullName evidence="5">t-SNARE</fullName>
    </submittedName>
</protein>
<keyword evidence="3" id="KW-1133">Transmembrane helix</keyword>
<dbReference type="InterPro" id="IPR000727">
    <property type="entry name" value="T_SNARE_dom"/>
</dbReference>
<dbReference type="GO" id="GO:0006906">
    <property type="term" value="P:vesicle fusion"/>
    <property type="evidence" value="ECO:0007669"/>
    <property type="project" value="TreeGrafter"/>
</dbReference>
<comment type="caution">
    <text evidence="5">The sequence shown here is derived from an EMBL/GenBank/DDBJ whole genome shotgun (WGS) entry which is preliminary data.</text>
</comment>
<dbReference type="Gene3D" id="1.20.58.70">
    <property type="match status" value="1"/>
</dbReference>
<dbReference type="PANTHER" id="PTHR19957">
    <property type="entry name" value="SYNTAXIN"/>
    <property type="match status" value="1"/>
</dbReference>
<keyword evidence="3" id="KW-0472">Membrane</keyword>
<dbReference type="EMBL" id="JAUEPO010000006">
    <property type="protein sequence ID" value="KAK3319736.1"/>
    <property type="molecule type" value="Genomic_DNA"/>
</dbReference>
<dbReference type="GO" id="GO:0048278">
    <property type="term" value="P:vesicle docking"/>
    <property type="evidence" value="ECO:0007669"/>
    <property type="project" value="TreeGrafter"/>
</dbReference>
<dbReference type="GO" id="GO:0005886">
    <property type="term" value="C:plasma membrane"/>
    <property type="evidence" value="ECO:0007669"/>
    <property type="project" value="TreeGrafter"/>
</dbReference>
<keyword evidence="3" id="KW-0812">Transmembrane</keyword>
<dbReference type="InterPro" id="IPR045242">
    <property type="entry name" value="Syntaxin"/>
</dbReference>
<feature type="region of interest" description="Disordered" evidence="2">
    <location>
        <begin position="1"/>
        <end position="21"/>
    </location>
</feature>
<dbReference type="Pfam" id="PF00804">
    <property type="entry name" value="Syntaxin"/>
    <property type="match status" value="1"/>
</dbReference>
<feature type="domain" description="T-SNARE coiled-coil homology" evidence="4">
    <location>
        <begin position="205"/>
        <end position="267"/>
    </location>
</feature>
<dbReference type="GO" id="GO:0012505">
    <property type="term" value="C:endomembrane system"/>
    <property type="evidence" value="ECO:0007669"/>
    <property type="project" value="TreeGrafter"/>
</dbReference>
<reference evidence="5" key="2">
    <citation type="submission" date="2023-06" db="EMBL/GenBank/DDBJ databases">
        <authorList>
            <consortium name="Lawrence Berkeley National Laboratory"/>
            <person name="Haridas S."/>
            <person name="Hensen N."/>
            <person name="Bonometti L."/>
            <person name="Westerberg I."/>
            <person name="Brannstrom I.O."/>
            <person name="Guillou S."/>
            <person name="Cros-Aarteil S."/>
            <person name="Calhoun S."/>
            <person name="Kuo A."/>
            <person name="Mondo S."/>
            <person name="Pangilinan J."/>
            <person name="Riley R."/>
            <person name="Labutti K."/>
            <person name="Andreopoulos B."/>
            <person name="Lipzen A."/>
            <person name="Chen C."/>
            <person name="Yanf M."/>
            <person name="Daum C."/>
            <person name="Ng V."/>
            <person name="Clum A."/>
            <person name="Steindorff A."/>
            <person name="Ohm R."/>
            <person name="Martin F."/>
            <person name="Silar P."/>
            <person name="Natvig D."/>
            <person name="Lalanne C."/>
            <person name="Gautier V."/>
            <person name="Ament-Velasquez S.L."/>
            <person name="Kruys A."/>
            <person name="Hutchinson M.I."/>
            <person name="Powell A.J."/>
            <person name="Barry K."/>
            <person name="Miller A.N."/>
            <person name="Grigoriev I.V."/>
            <person name="Debuchy R."/>
            <person name="Gladieux P."/>
            <person name="Thoren M.H."/>
            <person name="Johannesson H."/>
        </authorList>
    </citation>
    <scope>NUCLEOTIDE SEQUENCE</scope>
    <source>
        <strain evidence="5">SMH4131-1</strain>
    </source>
</reference>
<dbReference type="InterPro" id="IPR010989">
    <property type="entry name" value="SNARE"/>
</dbReference>
<dbReference type="GO" id="GO:0006886">
    <property type="term" value="P:intracellular protein transport"/>
    <property type="evidence" value="ECO:0007669"/>
    <property type="project" value="TreeGrafter"/>
</dbReference>
<comment type="similarity">
    <text evidence="1">Belongs to the syntaxin family.</text>
</comment>
<evidence type="ECO:0000256" key="3">
    <source>
        <dbReference type="SAM" id="Phobius"/>
    </source>
</evidence>
<name>A0AAE0I746_9PEZI</name>
<evidence type="ECO:0000259" key="4">
    <source>
        <dbReference type="PROSITE" id="PS50192"/>
    </source>
</evidence>
<dbReference type="GO" id="GO:0031201">
    <property type="term" value="C:SNARE complex"/>
    <property type="evidence" value="ECO:0007669"/>
    <property type="project" value="TreeGrafter"/>
</dbReference>
<dbReference type="GO" id="GO:0005484">
    <property type="term" value="F:SNAP receptor activity"/>
    <property type="evidence" value="ECO:0007669"/>
    <property type="project" value="TreeGrafter"/>
</dbReference>
<dbReference type="GO" id="GO:0000149">
    <property type="term" value="F:SNARE binding"/>
    <property type="evidence" value="ECO:0007669"/>
    <property type="project" value="TreeGrafter"/>
</dbReference>
<dbReference type="SUPFAM" id="SSF47661">
    <property type="entry name" value="t-snare proteins"/>
    <property type="match status" value="1"/>
</dbReference>
<accession>A0AAE0I746</accession>
<dbReference type="GO" id="GO:0006887">
    <property type="term" value="P:exocytosis"/>
    <property type="evidence" value="ECO:0007669"/>
    <property type="project" value="TreeGrafter"/>
</dbReference>
<dbReference type="PROSITE" id="PS50192">
    <property type="entry name" value="T_SNARE"/>
    <property type="match status" value="1"/>
</dbReference>
<dbReference type="CDD" id="cd15849">
    <property type="entry name" value="SNARE_Sso1"/>
    <property type="match status" value="1"/>
</dbReference>
<dbReference type="Pfam" id="PF05739">
    <property type="entry name" value="SNARE"/>
    <property type="match status" value="1"/>
</dbReference>
<feature type="transmembrane region" description="Helical" evidence="3">
    <location>
        <begin position="279"/>
        <end position="302"/>
    </location>
</feature>
<evidence type="ECO:0000313" key="5">
    <source>
        <dbReference type="EMBL" id="KAK3319736.1"/>
    </source>
</evidence>
<feature type="region of interest" description="Disordered" evidence="2">
    <location>
        <begin position="31"/>
        <end position="50"/>
    </location>
</feature>
<sequence>MAAFGQGPRPGGGAGGRYNQIPDNVEMAPLAQNAGSFGGGGSGGDPNAILNECRDVDRSIDEIESNLNQLQALQTRALGDADTSSASSTSRQLDALSADTMSMYRSLTDRVRKIKSNPDSRQPRNTAQVNRVDRRLKQAIQKYQTVEASYRKDTQKQVARQYRLVRPEVSEAEALAAVEDTGGNPQIFQQALMQGSRLRQGQAVLSAVQDRHAALQKIEQQMIELAQLFEQLNTLIVEQDVAVTAIEQKSEEVVEDLDKGNVEIAVAVQTAAKTRRKKWICLGIGVAIILIIVIVVVVYILINKAANSPKKRDLQFAPRSTVEFAGEQPISRVYAQSKIVTPNSGYDAESATAPLAAFPGSGRKTVGARSLDPDTISQILDAIVEPHKLSSPKTKTRRSLDLDSDTLHKIQDAIVDPHRLPTRRSLDLDADTLQKIQDAIVAPHRLATPQPPARARRFVVADDFADEHVAPEDK</sequence>
<reference evidence="5" key="1">
    <citation type="journal article" date="2023" name="Mol. Phylogenet. Evol.">
        <title>Genome-scale phylogeny and comparative genomics of the fungal order Sordariales.</title>
        <authorList>
            <person name="Hensen N."/>
            <person name="Bonometti L."/>
            <person name="Westerberg I."/>
            <person name="Brannstrom I.O."/>
            <person name="Guillou S."/>
            <person name="Cros-Aarteil S."/>
            <person name="Calhoun S."/>
            <person name="Haridas S."/>
            <person name="Kuo A."/>
            <person name="Mondo S."/>
            <person name="Pangilinan J."/>
            <person name="Riley R."/>
            <person name="LaButti K."/>
            <person name="Andreopoulos B."/>
            <person name="Lipzen A."/>
            <person name="Chen C."/>
            <person name="Yan M."/>
            <person name="Daum C."/>
            <person name="Ng V."/>
            <person name="Clum A."/>
            <person name="Steindorff A."/>
            <person name="Ohm R.A."/>
            <person name="Martin F."/>
            <person name="Silar P."/>
            <person name="Natvig D.O."/>
            <person name="Lalanne C."/>
            <person name="Gautier V."/>
            <person name="Ament-Velasquez S.L."/>
            <person name="Kruys A."/>
            <person name="Hutchinson M.I."/>
            <person name="Powell A.J."/>
            <person name="Barry K."/>
            <person name="Miller A.N."/>
            <person name="Grigoriev I.V."/>
            <person name="Debuchy R."/>
            <person name="Gladieux P."/>
            <person name="Hiltunen Thoren M."/>
            <person name="Johannesson H."/>
        </authorList>
    </citation>
    <scope>NUCLEOTIDE SEQUENCE</scope>
    <source>
        <strain evidence="5">SMH4131-1</strain>
    </source>
</reference>
<dbReference type="AlphaFoldDB" id="A0AAE0I746"/>
<dbReference type="Proteomes" id="UP001286456">
    <property type="component" value="Unassembled WGS sequence"/>
</dbReference>
<keyword evidence="6" id="KW-1185">Reference proteome</keyword>
<dbReference type="PANTHER" id="PTHR19957:SF380">
    <property type="entry name" value="SYNTAXIN FAMILY PROTEIN"/>
    <property type="match status" value="1"/>
</dbReference>
<evidence type="ECO:0000256" key="2">
    <source>
        <dbReference type="SAM" id="MobiDB-lite"/>
    </source>
</evidence>
<evidence type="ECO:0000256" key="1">
    <source>
        <dbReference type="ARBA" id="ARBA00009063"/>
    </source>
</evidence>
<dbReference type="SMART" id="SM00397">
    <property type="entry name" value="t_SNARE"/>
    <property type="match status" value="1"/>
</dbReference>
<proteinExistence type="inferred from homology"/>